<dbReference type="RefSeq" id="WP_092334896.1">
    <property type="nucleotide sequence ID" value="NZ_FNCP01000023.1"/>
</dbReference>
<reference evidence="3" key="1">
    <citation type="submission" date="2016-10" db="EMBL/GenBank/DDBJ databases">
        <authorList>
            <person name="Varghese N."/>
            <person name="Submissions S."/>
        </authorList>
    </citation>
    <scope>NUCLEOTIDE SEQUENCE [LARGE SCALE GENOMIC DNA]</scope>
    <source>
        <strain evidence="3">DSM 8344</strain>
    </source>
</reference>
<dbReference type="STRING" id="1121419.SAMN05443529_12328"/>
<dbReference type="InterPro" id="IPR021778">
    <property type="entry name" value="Se/S_carrier-like"/>
</dbReference>
<evidence type="ECO:0000259" key="1">
    <source>
        <dbReference type="Pfam" id="PF11823"/>
    </source>
</evidence>
<sequence>MESSEEYFAVFFTTSGAIRFHRFLRNNTIPAEVKPVPRNLSTSCAIGIEFFYKGNLSLLIIQDIKQIYIKQGNQYILKYAKGH</sequence>
<name>A0A1G8GR94_9FIRM</name>
<dbReference type="OrthoDB" id="3192849at2"/>
<dbReference type="Proteomes" id="UP000198656">
    <property type="component" value="Unassembled WGS sequence"/>
</dbReference>
<keyword evidence="3" id="KW-1185">Reference proteome</keyword>
<dbReference type="EMBL" id="FNCP01000023">
    <property type="protein sequence ID" value="SDH96853.1"/>
    <property type="molecule type" value="Genomic_DNA"/>
</dbReference>
<protein>
    <recommendedName>
        <fullName evidence="1">Putative Se/S carrier protein-like domain-containing protein</fullName>
    </recommendedName>
</protein>
<gene>
    <name evidence="2" type="ORF">SAMN05443529_12328</name>
</gene>
<evidence type="ECO:0000313" key="3">
    <source>
        <dbReference type="Proteomes" id="UP000198656"/>
    </source>
</evidence>
<proteinExistence type="predicted"/>
<feature type="domain" description="Putative Se/S carrier protein-like" evidence="1">
    <location>
        <begin position="6"/>
        <end position="51"/>
    </location>
</feature>
<dbReference type="AlphaFoldDB" id="A0A1G8GR94"/>
<evidence type="ECO:0000313" key="2">
    <source>
        <dbReference type="EMBL" id="SDH96853.1"/>
    </source>
</evidence>
<dbReference type="Pfam" id="PF11823">
    <property type="entry name" value="Se_S_carrier"/>
    <property type="match status" value="1"/>
</dbReference>
<organism evidence="2 3">
    <name type="scientific">Desulfosporosinus hippei DSM 8344</name>
    <dbReference type="NCBI Taxonomy" id="1121419"/>
    <lineage>
        <taxon>Bacteria</taxon>
        <taxon>Bacillati</taxon>
        <taxon>Bacillota</taxon>
        <taxon>Clostridia</taxon>
        <taxon>Eubacteriales</taxon>
        <taxon>Desulfitobacteriaceae</taxon>
        <taxon>Desulfosporosinus</taxon>
    </lineage>
</organism>
<accession>A0A1G8GR94</accession>